<organism evidence="1 2">
    <name type="scientific">Ensete ventricosum</name>
    <name type="common">Abyssinian banana</name>
    <name type="synonym">Musa ensete</name>
    <dbReference type="NCBI Taxonomy" id="4639"/>
    <lineage>
        <taxon>Eukaryota</taxon>
        <taxon>Viridiplantae</taxon>
        <taxon>Streptophyta</taxon>
        <taxon>Embryophyta</taxon>
        <taxon>Tracheophyta</taxon>
        <taxon>Spermatophyta</taxon>
        <taxon>Magnoliopsida</taxon>
        <taxon>Liliopsida</taxon>
        <taxon>Zingiberales</taxon>
        <taxon>Musaceae</taxon>
        <taxon>Ensete</taxon>
    </lineage>
</organism>
<gene>
    <name evidence="1" type="ORF">B296_00010116</name>
</gene>
<sequence>MHNNVAPRASPGIAQDDIALELVERDSLRLVERTSKPPEAWLLKDYVQPTPHERYKSLPLGRGQGSGFKHPKLSTLLNIDLVIGGVKSRRVPSFNFCTKTTSKEQRKLTVNHHGAIYQAEIRPDRVPAILRLARTTLHIRLEPSFANNF</sequence>
<evidence type="ECO:0000313" key="2">
    <source>
        <dbReference type="Proteomes" id="UP000287651"/>
    </source>
</evidence>
<protein>
    <submittedName>
        <fullName evidence="1">Uncharacterized protein</fullName>
    </submittedName>
</protein>
<proteinExistence type="predicted"/>
<comment type="caution">
    <text evidence="1">The sequence shown here is derived from an EMBL/GenBank/DDBJ whole genome shotgun (WGS) entry which is preliminary data.</text>
</comment>
<accession>A0A427B8J5</accession>
<evidence type="ECO:0000313" key="1">
    <source>
        <dbReference type="EMBL" id="RRT84788.1"/>
    </source>
</evidence>
<reference evidence="1 2" key="1">
    <citation type="journal article" date="2014" name="Agronomy (Basel)">
        <title>A Draft Genome Sequence for Ensete ventricosum, the Drought-Tolerant Tree Against Hunger.</title>
        <authorList>
            <person name="Harrison J."/>
            <person name="Moore K.A."/>
            <person name="Paszkiewicz K."/>
            <person name="Jones T."/>
            <person name="Grant M."/>
            <person name="Ambacheew D."/>
            <person name="Muzemil S."/>
            <person name="Studholme D.J."/>
        </authorList>
    </citation>
    <scope>NUCLEOTIDE SEQUENCE [LARGE SCALE GENOMIC DNA]</scope>
</reference>
<dbReference type="EMBL" id="AMZH03000232">
    <property type="protein sequence ID" value="RRT84788.1"/>
    <property type="molecule type" value="Genomic_DNA"/>
</dbReference>
<dbReference type="AlphaFoldDB" id="A0A427B8J5"/>
<dbReference type="Proteomes" id="UP000287651">
    <property type="component" value="Unassembled WGS sequence"/>
</dbReference>
<name>A0A427B8J5_ENSVE</name>